<feature type="region of interest" description="Disordered" evidence="1">
    <location>
        <begin position="613"/>
        <end position="678"/>
    </location>
</feature>
<protein>
    <submittedName>
        <fullName evidence="2">ATP-binding protein</fullName>
    </submittedName>
</protein>
<gene>
    <name evidence="2" type="ORF">NGM29_13365</name>
</gene>
<dbReference type="SUPFAM" id="SSF55874">
    <property type="entry name" value="ATPase domain of HSP90 chaperone/DNA topoisomerase II/histidine kinase"/>
    <property type="match status" value="1"/>
</dbReference>
<dbReference type="GeneID" id="73291053"/>
<dbReference type="InterPro" id="IPR045261">
    <property type="entry name" value="MORC_ATPase"/>
</dbReference>
<reference evidence="2" key="1">
    <citation type="submission" date="2022-06" db="EMBL/GenBank/DDBJ databases">
        <title>Diverse halophilic archaea isolated from saline environments.</title>
        <authorList>
            <person name="Cui H.-L."/>
        </authorList>
    </citation>
    <scope>NUCLEOTIDE SEQUENCE</scope>
    <source>
        <strain evidence="2">WLHS1</strain>
    </source>
</reference>
<evidence type="ECO:0000313" key="3">
    <source>
        <dbReference type="Proteomes" id="UP001056855"/>
    </source>
</evidence>
<evidence type="ECO:0000256" key="1">
    <source>
        <dbReference type="SAM" id="MobiDB-lite"/>
    </source>
</evidence>
<feature type="compositionally biased region" description="Low complexity" evidence="1">
    <location>
        <begin position="651"/>
        <end position="676"/>
    </location>
</feature>
<dbReference type="GO" id="GO:0005524">
    <property type="term" value="F:ATP binding"/>
    <property type="evidence" value="ECO:0007669"/>
    <property type="project" value="UniProtKB-KW"/>
</dbReference>
<evidence type="ECO:0000313" key="2">
    <source>
        <dbReference type="EMBL" id="UTF52766.1"/>
    </source>
</evidence>
<keyword evidence="2" id="KW-0547">Nucleotide-binding</keyword>
<dbReference type="RefSeq" id="WP_254156812.1">
    <property type="nucleotide sequence ID" value="NZ_CP100355.1"/>
</dbReference>
<dbReference type="GO" id="GO:0016887">
    <property type="term" value="F:ATP hydrolysis activity"/>
    <property type="evidence" value="ECO:0007669"/>
    <property type="project" value="InterPro"/>
</dbReference>
<organism evidence="2 3">
    <name type="scientific">Natronosalvus rutilus</name>
    <dbReference type="NCBI Taxonomy" id="2953753"/>
    <lineage>
        <taxon>Archaea</taxon>
        <taxon>Methanobacteriati</taxon>
        <taxon>Methanobacteriota</taxon>
        <taxon>Stenosarchaea group</taxon>
        <taxon>Halobacteria</taxon>
        <taxon>Halobacteriales</taxon>
        <taxon>Natrialbaceae</taxon>
        <taxon>Natronosalvus</taxon>
    </lineage>
</organism>
<proteinExistence type="predicted"/>
<feature type="compositionally biased region" description="Basic and acidic residues" evidence="1">
    <location>
        <begin position="626"/>
        <end position="645"/>
    </location>
</feature>
<name>A0A9E7SV89_9EURY</name>
<dbReference type="EMBL" id="CP100355">
    <property type="protein sequence ID" value="UTF52766.1"/>
    <property type="molecule type" value="Genomic_DNA"/>
</dbReference>
<dbReference type="Pfam" id="PF13589">
    <property type="entry name" value="HATPase_c_3"/>
    <property type="match status" value="1"/>
</dbReference>
<dbReference type="InterPro" id="IPR036890">
    <property type="entry name" value="HATPase_C_sf"/>
</dbReference>
<dbReference type="Proteomes" id="UP001056855">
    <property type="component" value="Chromosome"/>
</dbReference>
<dbReference type="Gene3D" id="3.30.565.10">
    <property type="entry name" value="Histidine kinase-like ATPase, C-terminal domain"/>
    <property type="match status" value="1"/>
</dbReference>
<dbReference type="PANTHER" id="PTHR23336:SF11">
    <property type="entry name" value="OS06G0622000 PROTEIN"/>
    <property type="match status" value="1"/>
</dbReference>
<keyword evidence="2" id="KW-0067">ATP-binding</keyword>
<dbReference type="PANTHER" id="PTHR23336">
    <property type="entry name" value="ZINC FINGER CW-TYPE COILED-COIL DOMAIN PROTEIN 3"/>
    <property type="match status" value="1"/>
</dbReference>
<dbReference type="AlphaFoldDB" id="A0A9E7SV89"/>
<sequence length="734" mass="82699">MTNDANLHKIPEKVTFGANKAVWANLAKEISTRGAICELVDNAIDAQERYGFRDQINIDIEYDETTNTLRILDDGGGIPPKDLEAIFSLGDSVQSEDHYDSIGWAGIGLKRASVALGHKLTVYTRFELADAGSELTIDIDEWLHDEEKREYSVSKITDLEAHEDLSESKGTTVIEIKDLKFAWGREMGADDVSDDVEKPLDEYLADTYDLYISDDLPESRDVQVNISINGDPLTAESDLSLSWSPFDGLYPRCYPKLLLRPSTGDYEGDVMMDVRVGLKTKADSDESGVTLYANGRKILSNRTDEEAGFGVRGGLNQFNPATGDKRLVIRADMWSTESAEDLPFNTSKTGINPDDEMAREAYRKIKNATRAYFDAKTGKVPIPILKPYPQNSPYADNKGEWKVYNYRGRQRIDSDHKPGRSPSTSRNWEYPETAEFKNHVAIHAKLGIAHPAAFHESKQPAYLGVHTPPTEDRTIAETERLDLWTPPDDWDPEEKRSEWLYTDEYDCVDESFKGQLERHFEENYKSDQKQRLTLVDTGPEDEFEFDDVDDLETKVEEVIEDISEEAEAHARHEIRLAESAMTAWKWPTYVAALKSTYGIDIDDLTVVESREEVDQYLPGSDSSDSQDDREQARETAEEGSSRETEGDVSSDDVVSGTESESEVTSESAAISTAADSVPAAEADEKLDLYFTAGQEAQLRERYDDYDDLSHDDLVERILRDVMFAGEAERFGRQR</sequence>
<dbReference type="KEGG" id="sawl:NGM29_13365"/>
<accession>A0A9E7SV89</accession>
<keyword evidence="3" id="KW-1185">Reference proteome</keyword>